<feature type="binding site" evidence="9">
    <location>
        <position position="215"/>
    </location>
    <ligand>
        <name>3',5'-cyclic AMP</name>
        <dbReference type="ChEBI" id="CHEBI:58165"/>
        <label>1</label>
    </ligand>
</feature>
<dbReference type="CDD" id="cd00038">
    <property type="entry name" value="CAP_ED"/>
    <property type="match status" value="2"/>
</dbReference>
<dbReference type="PANTHER" id="PTHR11635:SF152">
    <property type="entry name" value="CAMP-DEPENDENT PROTEIN KINASE TYPE I REGULATORY SUBUNIT-RELATED"/>
    <property type="match status" value="1"/>
</dbReference>
<evidence type="ECO:0000256" key="9">
    <source>
        <dbReference type="PIRSR" id="PIRSR000548-1"/>
    </source>
</evidence>
<dbReference type="GO" id="GO:0005634">
    <property type="term" value="C:nucleus"/>
    <property type="evidence" value="ECO:0007669"/>
    <property type="project" value="TreeGrafter"/>
</dbReference>
<dbReference type="Proteomes" id="UP000245609">
    <property type="component" value="Unassembled WGS sequence"/>
</dbReference>
<dbReference type="EMBL" id="MBFS01000073">
    <property type="protein sequence ID" value="PVV04829.1"/>
    <property type="molecule type" value="Genomic_DNA"/>
</dbReference>
<dbReference type="PROSITE" id="PS00888">
    <property type="entry name" value="CNMP_BINDING_1"/>
    <property type="match status" value="1"/>
</dbReference>
<dbReference type="SMART" id="SM00100">
    <property type="entry name" value="cNMP"/>
    <property type="match status" value="2"/>
</dbReference>
<gene>
    <name evidence="12" type="ORF">BB560_000659</name>
</gene>
<feature type="compositionally biased region" description="Basic and acidic residues" evidence="10">
    <location>
        <begin position="36"/>
        <end position="53"/>
    </location>
</feature>
<dbReference type="InterPro" id="IPR014710">
    <property type="entry name" value="RmlC-like_jellyroll"/>
</dbReference>
<proteinExistence type="inferred from homology"/>
<evidence type="ECO:0000256" key="5">
    <source>
        <dbReference type="ARBA" id="ARBA00022737"/>
    </source>
</evidence>
<organism evidence="12 13">
    <name type="scientific">Smittium megazygosporum</name>
    <dbReference type="NCBI Taxonomy" id="133381"/>
    <lineage>
        <taxon>Eukaryota</taxon>
        <taxon>Fungi</taxon>
        <taxon>Fungi incertae sedis</taxon>
        <taxon>Zoopagomycota</taxon>
        <taxon>Kickxellomycotina</taxon>
        <taxon>Harpellomycetes</taxon>
        <taxon>Harpellales</taxon>
        <taxon>Legeriomycetaceae</taxon>
        <taxon>Smittium</taxon>
    </lineage>
</organism>
<dbReference type="PIRSF" id="PIRSF000548">
    <property type="entry name" value="PK_regulatory"/>
    <property type="match status" value="1"/>
</dbReference>
<sequence>MSFENNLSSAVQQKNYPTLKIEEDHGLESFSFNDPFADHNDSASEVTRNDDSSTHSGTHGHDNVLINKGNSDILKIFESKASTKPSNGTLSPVFGGRRFSVSAESMDPTTEESFEKKIQKALENNFLFINLDEESYSDVINAMEEIKVEENTDVIVQGGVGDYFYVIEKGTFDVYKAEMDQQTGVITPGSEPHLVGKISDGGSFGEIALMYNSPRTATVRSTSPAILWALDRVTFRRLLMERTSRKRKLYEQFLEGIPILKSLESYELQKIADSLESVTFEDKDVVIKQGDKGDCFYLIEDGNALVYKTNEEGESRRVGSLTKGDYFGELALFSNETRKASITADGKLKCARMSKDSFDRLLGPLIKIFRRHSYTYAP</sequence>
<keyword evidence="3" id="KW-0597">Phosphoprotein</keyword>
<dbReference type="GO" id="GO:0004862">
    <property type="term" value="F:cAMP-dependent protein kinase inhibitor activity"/>
    <property type="evidence" value="ECO:0007669"/>
    <property type="project" value="TreeGrafter"/>
</dbReference>
<dbReference type="GO" id="GO:0005829">
    <property type="term" value="C:cytosol"/>
    <property type="evidence" value="ECO:0007669"/>
    <property type="project" value="TreeGrafter"/>
</dbReference>
<dbReference type="PROSITE" id="PS50042">
    <property type="entry name" value="CNMP_BINDING_3"/>
    <property type="match status" value="2"/>
</dbReference>
<evidence type="ECO:0000256" key="4">
    <source>
        <dbReference type="ARBA" id="ARBA00022566"/>
    </source>
</evidence>
<evidence type="ECO:0000256" key="3">
    <source>
        <dbReference type="ARBA" id="ARBA00022553"/>
    </source>
</evidence>
<evidence type="ECO:0000259" key="11">
    <source>
        <dbReference type="PROSITE" id="PS50042"/>
    </source>
</evidence>
<keyword evidence="5" id="KW-0677">Repeat</keyword>
<dbReference type="GO" id="GO:0005952">
    <property type="term" value="C:cAMP-dependent protein kinase complex"/>
    <property type="evidence" value="ECO:0007669"/>
    <property type="project" value="InterPro"/>
</dbReference>
<evidence type="ECO:0000313" key="13">
    <source>
        <dbReference type="Proteomes" id="UP000245609"/>
    </source>
</evidence>
<feature type="region of interest" description="Disordered" evidence="10">
    <location>
        <begin position="30"/>
        <end position="66"/>
    </location>
</feature>
<keyword evidence="4 8" id="KW-0116">cAMP-binding</keyword>
<dbReference type="FunFam" id="2.60.120.10:FF:000006">
    <property type="entry name" value="cAMP-dependent protein kinase type I-alpha regulatory subunit"/>
    <property type="match status" value="1"/>
</dbReference>
<feature type="binding site" evidence="9">
    <location>
        <position position="338"/>
    </location>
    <ligand>
        <name>3',5'-cyclic AMP</name>
        <dbReference type="ChEBI" id="CHEBI:58165"/>
        <label>2</label>
    </ligand>
</feature>
<keyword evidence="7 8" id="KW-0114">cAMP</keyword>
<accession>A0A2T9ZJQ3</accession>
<dbReference type="STRING" id="133381.A0A2T9ZJQ3"/>
<keyword evidence="6 8" id="KW-0547">Nucleotide-binding</keyword>
<dbReference type="SUPFAM" id="SSF51206">
    <property type="entry name" value="cAMP-binding domain-like"/>
    <property type="match status" value="2"/>
</dbReference>
<protein>
    <recommendedName>
        <fullName evidence="2 8">cAMP-dependent protein kinase regulatory subunit</fullName>
    </recommendedName>
</protein>
<dbReference type="InterPro" id="IPR018490">
    <property type="entry name" value="cNMP-bd_dom_sf"/>
</dbReference>
<keyword evidence="13" id="KW-1185">Reference proteome</keyword>
<dbReference type="GO" id="GO:0030552">
    <property type="term" value="F:cAMP binding"/>
    <property type="evidence" value="ECO:0007669"/>
    <property type="project" value="UniProtKB-KW"/>
</dbReference>
<feature type="domain" description="Cyclic nucleotide-binding" evidence="11">
    <location>
        <begin position="127"/>
        <end position="256"/>
    </location>
</feature>
<name>A0A2T9ZJQ3_9FUNG</name>
<evidence type="ECO:0000256" key="8">
    <source>
        <dbReference type="PIRNR" id="PIRNR000548"/>
    </source>
</evidence>
<dbReference type="Gene3D" id="2.60.120.10">
    <property type="entry name" value="Jelly Rolls"/>
    <property type="match status" value="2"/>
</dbReference>
<feature type="domain" description="Cyclic nucleotide-binding" evidence="11">
    <location>
        <begin position="259"/>
        <end position="378"/>
    </location>
</feature>
<dbReference type="InterPro" id="IPR000595">
    <property type="entry name" value="cNMP-bd_dom"/>
</dbReference>
<dbReference type="InterPro" id="IPR050503">
    <property type="entry name" value="cAMP-dep_PK_reg_su-like"/>
</dbReference>
<evidence type="ECO:0000256" key="10">
    <source>
        <dbReference type="SAM" id="MobiDB-lite"/>
    </source>
</evidence>
<comment type="caution">
    <text evidence="12">The sequence shown here is derived from an EMBL/GenBank/DDBJ whole genome shotgun (WGS) entry which is preliminary data.</text>
</comment>
<dbReference type="InterPro" id="IPR018488">
    <property type="entry name" value="cNMP-bd_CS"/>
</dbReference>
<dbReference type="PANTHER" id="PTHR11635">
    <property type="entry name" value="CAMP-DEPENDENT PROTEIN KINASE REGULATORY CHAIN"/>
    <property type="match status" value="1"/>
</dbReference>
<dbReference type="PRINTS" id="PR00103">
    <property type="entry name" value="CAMPKINASE"/>
</dbReference>
<comment type="similarity">
    <text evidence="1 8">Belongs to the cAMP-dependent kinase regulatory chain family.</text>
</comment>
<evidence type="ECO:0000256" key="7">
    <source>
        <dbReference type="ARBA" id="ARBA00023149"/>
    </source>
</evidence>
<reference evidence="12 13" key="1">
    <citation type="journal article" date="2018" name="MBio">
        <title>Comparative Genomics Reveals the Core Gene Toolbox for the Fungus-Insect Symbiosis.</title>
        <authorList>
            <person name="Wang Y."/>
            <person name="Stata M."/>
            <person name="Wang W."/>
            <person name="Stajich J.E."/>
            <person name="White M.M."/>
            <person name="Moncalvo J.M."/>
        </authorList>
    </citation>
    <scope>NUCLEOTIDE SEQUENCE [LARGE SCALE GENOMIC DNA]</scope>
    <source>
        <strain evidence="12 13">SC-DP-2</strain>
    </source>
</reference>
<evidence type="ECO:0000256" key="6">
    <source>
        <dbReference type="ARBA" id="ARBA00022741"/>
    </source>
</evidence>
<dbReference type="Pfam" id="PF00027">
    <property type="entry name" value="cNMP_binding"/>
    <property type="match status" value="2"/>
</dbReference>
<feature type="binding site" evidence="9">
    <location>
        <position position="329"/>
    </location>
    <ligand>
        <name>3',5'-cyclic AMP</name>
        <dbReference type="ChEBI" id="CHEBI:58165"/>
        <label>2</label>
    </ligand>
</feature>
<evidence type="ECO:0000256" key="1">
    <source>
        <dbReference type="ARBA" id="ARBA00005753"/>
    </source>
</evidence>
<dbReference type="OrthoDB" id="417078at2759"/>
<dbReference type="PROSITE" id="PS00889">
    <property type="entry name" value="CNMP_BINDING_2"/>
    <property type="match status" value="1"/>
</dbReference>
<dbReference type="GO" id="GO:0034236">
    <property type="term" value="F:protein kinase A catalytic subunit binding"/>
    <property type="evidence" value="ECO:0007669"/>
    <property type="project" value="TreeGrafter"/>
</dbReference>
<comment type="subunit">
    <text evidence="8">Tetramer, composed of 2 regulatory (R) and 2 catalytic (C) subunits. In the presence of cAMP it dissociates into 2 active monomeric C subunits and an R dimer.</text>
</comment>
<dbReference type="InterPro" id="IPR012198">
    <property type="entry name" value="cAMP_dep_PK_reg_su"/>
</dbReference>
<dbReference type="AlphaFoldDB" id="A0A2T9ZJQ3"/>
<feature type="binding site" evidence="9">
    <location>
        <position position="206"/>
    </location>
    <ligand>
        <name>3',5'-cyclic AMP</name>
        <dbReference type="ChEBI" id="CHEBI:58165"/>
        <label>1</label>
    </ligand>
</feature>
<evidence type="ECO:0000256" key="2">
    <source>
        <dbReference type="ARBA" id="ARBA00020355"/>
    </source>
</evidence>
<evidence type="ECO:0000313" key="12">
    <source>
        <dbReference type="EMBL" id="PVV04829.1"/>
    </source>
</evidence>